<dbReference type="Pfam" id="PF04204">
    <property type="entry name" value="HTS"/>
    <property type="match status" value="1"/>
</dbReference>
<evidence type="ECO:0000256" key="4">
    <source>
        <dbReference type="ARBA" id="ARBA00023315"/>
    </source>
</evidence>
<evidence type="ECO:0000256" key="2">
    <source>
        <dbReference type="ARBA" id="ARBA00022605"/>
    </source>
</evidence>
<sequence length="305" mass="35691">MPIKIPDALPARHVLENENVFVIGETRAMHQDIRPLRILILNLMPLKIATETHLLRALSNSPLQVEVDFLMTSSHVSKNTPREHLFAFYKVFDEVRTNKYDGMIITGAPVELLDFEQVNYWPELTEIMDWSKENVTSTFHICWGAQAGLYHHYGINKYQLEKKMFGIFKHTVEETEEPLMRGFNDLYHAPHSRYTEVKEEEIEAHSDLILLSKSEKAGIYMVMSKDRRQIFVTGHSEYDASTLKEEYVRDIAKGLDMEIPANYFPDDNPENEPMVLWRSHASLLYSNWLNYYVYQATPYQLEQIQ</sequence>
<proteinExistence type="inferred from homology"/>
<evidence type="ECO:0000256" key="1">
    <source>
        <dbReference type="ARBA" id="ARBA00022490"/>
    </source>
</evidence>
<dbReference type="SUPFAM" id="SSF52317">
    <property type="entry name" value="Class I glutamine amidotransferase-like"/>
    <property type="match status" value="1"/>
</dbReference>
<feature type="binding site" evidence="5">
    <location>
        <position position="249"/>
    </location>
    <ligand>
        <name>substrate</name>
    </ligand>
</feature>
<keyword evidence="7" id="KW-1185">Reference proteome</keyword>
<dbReference type="InterPro" id="IPR033752">
    <property type="entry name" value="MetA_family"/>
</dbReference>
<keyword evidence="2 5" id="KW-0028">Amino-acid biosynthesis</keyword>
<evidence type="ECO:0000256" key="3">
    <source>
        <dbReference type="ARBA" id="ARBA00022679"/>
    </source>
</evidence>
<dbReference type="EMBL" id="JAENRR010000024">
    <property type="protein sequence ID" value="MBK3517946.1"/>
    <property type="molecule type" value="Genomic_DNA"/>
</dbReference>
<comment type="catalytic activity">
    <reaction evidence="5">
        <text>L-homoserine + acetyl-CoA = O-acetyl-L-homoserine + CoA</text>
        <dbReference type="Rhea" id="RHEA:13701"/>
        <dbReference type="ChEBI" id="CHEBI:57287"/>
        <dbReference type="ChEBI" id="CHEBI:57288"/>
        <dbReference type="ChEBI" id="CHEBI:57476"/>
        <dbReference type="ChEBI" id="CHEBI:57716"/>
        <dbReference type="EC" id="2.3.1.31"/>
    </reaction>
</comment>
<keyword evidence="1 5" id="KW-0963">Cytoplasm</keyword>
<feature type="binding site" evidence="5">
    <location>
        <position position="163"/>
    </location>
    <ligand>
        <name>substrate</name>
    </ligand>
</feature>
<keyword evidence="3 5" id="KW-0808">Transferase</keyword>
<evidence type="ECO:0000313" key="6">
    <source>
        <dbReference type="EMBL" id="MBK3517946.1"/>
    </source>
</evidence>
<keyword evidence="5" id="KW-0486">Methionine biosynthesis</keyword>
<organism evidence="6 7">
    <name type="scientific">Carboxylicivirga marina</name>
    <dbReference type="NCBI Taxonomy" id="2800988"/>
    <lineage>
        <taxon>Bacteria</taxon>
        <taxon>Pseudomonadati</taxon>
        <taxon>Bacteroidota</taxon>
        <taxon>Bacteroidia</taxon>
        <taxon>Marinilabiliales</taxon>
        <taxon>Marinilabiliaceae</taxon>
        <taxon>Carboxylicivirga</taxon>
    </lineage>
</organism>
<comment type="subcellular location">
    <subcellularLocation>
        <location evidence="5">Cytoplasm</location>
    </subcellularLocation>
</comment>
<comment type="similarity">
    <text evidence="5">Belongs to the MetA family.</text>
</comment>
<feature type="active site" description="Acyl-thioester intermediate" evidence="5">
    <location>
        <position position="142"/>
    </location>
</feature>
<dbReference type="NCBIfam" id="TIGR01001">
    <property type="entry name" value="metA"/>
    <property type="match status" value="1"/>
</dbReference>
<evidence type="ECO:0000313" key="7">
    <source>
        <dbReference type="Proteomes" id="UP000605676"/>
    </source>
</evidence>
<protein>
    <recommendedName>
        <fullName evidence="5">Homoserine O-acetyltransferase</fullName>
        <shortName evidence="5">HAT</shortName>
        <ecNumber evidence="5">2.3.1.31</ecNumber>
    </recommendedName>
    <alternativeName>
        <fullName evidence="5">Homoserine transacetylase</fullName>
        <shortName evidence="5">HTA</shortName>
    </alternativeName>
</protein>
<gene>
    <name evidence="6" type="primary">metA</name>
    <name evidence="5" type="synonym">metAA</name>
    <name evidence="6" type="ORF">JIV24_11435</name>
</gene>
<dbReference type="GO" id="GO:0008899">
    <property type="term" value="F:homoserine O-succinyltransferase activity"/>
    <property type="evidence" value="ECO:0007669"/>
    <property type="project" value="UniProtKB-EC"/>
</dbReference>
<feature type="site" description="Important for acyl-CoA specificity" evidence="5">
    <location>
        <position position="111"/>
    </location>
</feature>
<dbReference type="Gene3D" id="3.40.50.880">
    <property type="match status" value="1"/>
</dbReference>
<feature type="site" description="Important for substrate specificity" evidence="5">
    <location>
        <position position="192"/>
    </location>
</feature>
<dbReference type="PIRSF" id="PIRSF000450">
    <property type="entry name" value="H_ser_succinyltr"/>
    <property type="match status" value="1"/>
</dbReference>
<dbReference type="PANTHER" id="PTHR20919:SF0">
    <property type="entry name" value="HOMOSERINE O-SUCCINYLTRANSFERASE"/>
    <property type="match status" value="1"/>
</dbReference>
<dbReference type="InterPro" id="IPR005697">
    <property type="entry name" value="HST_MetA"/>
</dbReference>
<feature type="active site" description="Proton acceptor" evidence="5">
    <location>
        <position position="235"/>
    </location>
</feature>
<comment type="function">
    <text evidence="5">Transfers an acetyl group from acetyl-CoA to L-homoserine, forming acetyl-L-homoserine.</text>
</comment>
<accession>A0ABS1HJY8</accession>
<name>A0ABS1HJY8_9BACT</name>
<reference evidence="6 7" key="1">
    <citation type="submission" date="2021-01" db="EMBL/GenBank/DDBJ databases">
        <title>Carboxyliciviraga sp.nov., isolated from coastal sediments.</title>
        <authorList>
            <person name="Lu D."/>
            <person name="Zhang T."/>
        </authorList>
    </citation>
    <scope>NUCLEOTIDE SEQUENCE [LARGE SCALE GENOMIC DNA]</scope>
    <source>
        <strain evidence="6 7">N1Y132</strain>
    </source>
</reference>
<dbReference type="InterPro" id="IPR029062">
    <property type="entry name" value="Class_I_gatase-like"/>
</dbReference>
<feature type="active site" evidence="5">
    <location>
        <position position="237"/>
    </location>
</feature>
<dbReference type="EC" id="2.3.1.31" evidence="5"/>
<keyword evidence="4 5" id="KW-0012">Acyltransferase</keyword>
<dbReference type="RefSeq" id="WP_200465176.1">
    <property type="nucleotide sequence ID" value="NZ_JAENRR010000024.1"/>
</dbReference>
<comment type="pathway">
    <text evidence="5">Amino-acid biosynthesis; L-methionine biosynthesis via de novo pathway; O-acetyl-L-homoserine from L-homoserine: step 1/1.</text>
</comment>
<evidence type="ECO:0000256" key="5">
    <source>
        <dbReference type="HAMAP-Rule" id="MF_00295"/>
    </source>
</evidence>
<dbReference type="CDD" id="cd03131">
    <property type="entry name" value="GATase1_HTS"/>
    <property type="match status" value="1"/>
</dbReference>
<comment type="caution">
    <text evidence="6">The sequence shown here is derived from an EMBL/GenBank/DDBJ whole genome shotgun (WGS) entry which is preliminary data.</text>
</comment>
<dbReference type="Proteomes" id="UP000605676">
    <property type="component" value="Unassembled WGS sequence"/>
</dbReference>
<dbReference type="PANTHER" id="PTHR20919">
    <property type="entry name" value="HOMOSERINE O-SUCCINYLTRANSFERASE"/>
    <property type="match status" value="1"/>
</dbReference>
<feature type="binding site" evidence="5">
    <location>
        <position position="192"/>
    </location>
    <ligand>
        <name>substrate</name>
    </ligand>
</feature>
<dbReference type="HAMAP" id="MF_00295">
    <property type="entry name" value="MetA_acyltransf"/>
    <property type="match status" value="1"/>
</dbReference>
<comment type="caution">
    <text evidence="5">Lacks conserved residue(s) required for the propagation of feature annotation.</text>
</comment>